<feature type="domain" description="Zn(2)-C6 fungal-type" evidence="9">
    <location>
        <begin position="10"/>
        <end position="40"/>
    </location>
</feature>
<dbReference type="PANTHER" id="PTHR31313">
    <property type="entry name" value="TY1 ENHANCER ACTIVATOR"/>
    <property type="match status" value="1"/>
</dbReference>
<gene>
    <name evidence="10" type="ORF">SBOR_2626</name>
</gene>
<feature type="compositionally biased region" description="Polar residues" evidence="8">
    <location>
        <begin position="86"/>
        <end position="101"/>
    </location>
</feature>
<evidence type="ECO:0000256" key="6">
    <source>
        <dbReference type="ARBA" id="ARBA00023163"/>
    </source>
</evidence>
<keyword evidence="2" id="KW-0479">Metal-binding</keyword>
<feature type="region of interest" description="Disordered" evidence="8">
    <location>
        <begin position="49"/>
        <end position="101"/>
    </location>
</feature>
<dbReference type="PANTHER" id="PTHR31313:SF78">
    <property type="entry name" value="TRANSCRIPTION FACTOR DOMAIN-CONTAINING PROTEIN"/>
    <property type="match status" value="1"/>
</dbReference>
<dbReference type="GO" id="GO:0006351">
    <property type="term" value="P:DNA-templated transcription"/>
    <property type="evidence" value="ECO:0007669"/>
    <property type="project" value="InterPro"/>
</dbReference>
<keyword evidence="7" id="KW-0539">Nucleus</keyword>
<dbReference type="InterPro" id="IPR051615">
    <property type="entry name" value="Transcr_Regulatory_Elem"/>
</dbReference>
<dbReference type="Pfam" id="PF04082">
    <property type="entry name" value="Fungal_trans"/>
    <property type="match status" value="1"/>
</dbReference>
<evidence type="ECO:0000256" key="1">
    <source>
        <dbReference type="ARBA" id="ARBA00004123"/>
    </source>
</evidence>
<dbReference type="InterPro" id="IPR036864">
    <property type="entry name" value="Zn2-C6_fun-type_DNA-bd_sf"/>
</dbReference>
<keyword evidence="11" id="KW-1185">Reference proteome</keyword>
<evidence type="ECO:0000256" key="5">
    <source>
        <dbReference type="ARBA" id="ARBA00023125"/>
    </source>
</evidence>
<dbReference type="HOGENOM" id="CLU_027000_0_0_1"/>
<dbReference type="Gene3D" id="4.10.240.10">
    <property type="entry name" value="Zn(2)-C6 fungal-type DNA-binding domain"/>
    <property type="match status" value="1"/>
</dbReference>
<keyword evidence="6" id="KW-0804">Transcription</keyword>
<dbReference type="InterPro" id="IPR001138">
    <property type="entry name" value="Zn2Cys6_DnaBD"/>
</dbReference>
<evidence type="ECO:0000256" key="8">
    <source>
        <dbReference type="SAM" id="MobiDB-lite"/>
    </source>
</evidence>
<dbReference type="SUPFAM" id="SSF57701">
    <property type="entry name" value="Zn2/Cys6 DNA-binding domain"/>
    <property type="match status" value="1"/>
</dbReference>
<dbReference type="GO" id="GO:0000981">
    <property type="term" value="F:DNA-binding transcription factor activity, RNA polymerase II-specific"/>
    <property type="evidence" value="ECO:0007669"/>
    <property type="project" value="InterPro"/>
</dbReference>
<evidence type="ECO:0000313" key="11">
    <source>
        <dbReference type="Proteomes" id="UP000019487"/>
    </source>
</evidence>
<evidence type="ECO:0000256" key="7">
    <source>
        <dbReference type="ARBA" id="ARBA00023242"/>
    </source>
</evidence>
<accession>W9CQW3</accession>
<name>W9CQW3_SCLBF</name>
<dbReference type="GO" id="GO:0005634">
    <property type="term" value="C:nucleus"/>
    <property type="evidence" value="ECO:0007669"/>
    <property type="project" value="UniProtKB-SubCell"/>
</dbReference>
<dbReference type="SMART" id="SM00906">
    <property type="entry name" value="Fungal_trans"/>
    <property type="match status" value="1"/>
</dbReference>
<keyword evidence="4" id="KW-0805">Transcription regulation</keyword>
<dbReference type="EMBL" id="AYSA01000109">
    <property type="protein sequence ID" value="ESZ96994.1"/>
    <property type="molecule type" value="Genomic_DNA"/>
</dbReference>
<evidence type="ECO:0000256" key="3">
    <source>
        <dbReference type="ARBA" id="ARBA00022833"/>
    </source>
</evidence>
<dbReference type="GO" id="GO:0008270">
    <property type="term" value="F:zinc ion binding"/>
    <property type="evidence" value="ECO:0007669"/>
    <property type="project" value="InterPro"/>
</dbReference>
<evidence type="ECO:0000259" key="9">
    <source>
        <dbReference type="PROSITE" id="PS50048"/>
    </source>
</evidence>
<dbReference type="InterPro" id="IPR007219">
    <property type="entry name" value="XnlR_reg_dom"/>
</dbReference>
<feature type="compositionally biased region" description="Polar residues" evidence="8">
    <location>
        <begin position="56"/>
        <end position="79"/>
    </location>
</feature>
<evidence type="ECO:0000256" key="4">
    <source>
        <dbReference type="ARBA" id="ARBA00023015"/>
    </source>
</evidence>
<dbReference type="AlphaFoldDB" id="W9CQW3"/>
<dbReference type="OrthoDB" id="4161332at2759"/>
<evidence type="ECO:0000256" key="2">
    <source>
        <dbReference type="ARBA" id="ARBA00022723"/>
    </source>
</evidence>
<dbReference type="CDD" id="cd00067">
    <property type="entry name" value="GAL4"/>
    <property type="match status" value="1"/>
</dbReference>
<dbReference type="Proteomes" id="UP000019487">
    <property type="component" value="Unassembled WGS sequence"/>
</dbReference>
<protein>
    <recommendedName>
        <fullName evidence="9">Zn(2)-C6 fungal-type domain-containing protein</fullName>
    </recommendedName>
</protein>
<dbReference type="GO" id="GO:0003677">
    <property type="term" value="F:DNA binding"/>
    <property type="evidence" value="ECO:0007669"/>
    <property type="project" value="UniProtKB-KW"/>
</dbReference>
<dbReference type="Pfam" id="PF00172">
    <property type="entry name" value="Zn_clus"/>
    <property type="match status" value="1"/>
</dbReference>
<organism evidence="10 11">
    <name type="scientific">Sclerotinia borealis (strain F-4128)</name>
    <dbReference type="NCBI Taxonomy" id="1432307"/>
    <lineage>
        <taxon>Eukaryota</taxon>
        <taxon>Fungi</taxon>
        <taxon>Dikarya</taxon>
        <taxon>Ascomycota</taxon>
        <taxon>Pezizomycotina</taxon>
        <taxon>Leotiomycetes</taxon>
        <taxon>Helotiales</taxon>
        <taxon>Sclerotiniaceae</taxon>
        <taxon>Sclerotinia</taxon>
    </lineage>
</organism>
<dbReference type="SMART" id="SM00066">
    <property type="entry name" value="GAL4"/>
    <property type="match status" value="1"/>
</dbReference>
<evidence type="ECO:0000313" key="10">
    <source>
        <dbReference type="EMBL" id="ESZ96994.1"/>
    </source>
</evidence>
<comment type="subcellular location">
    <subcellularLocation>
        <location evidence="1">Nucleus</location>
    </subcellularLocation>
</comment>
<keyword evidence="5" id="KW-0238">DNA-binding</keyword>
<dbReference type="CDD" id="cd12148">
    <property type="entry name" value="fungal_TF_MHR"/>
    <property type="match status" value="1"/>
</dbReference>
<comment type="caution">
    <text evidence="10">The sequence shown here is derived from an EMBL/GenBank/DDBJ whole genome shotgun (WGS) entry which is preliminary data.</text>
</comment>
<dbReference type="STRING" id="1432307.W9CQW3"/>
<reference evidence="10 11" key="1">
    <citation type="journal article" date="2014" name="Genome Announc.">
        <title>Draft genome sequence of Sclerotinia borealis, a psychrophilic plant pathogenic fungus.</title>
        <authorList>
            <person name="Mardanov A.V."/>
            <person name="Beletsky A.V."/>
            <person name="Kadnikov V.V."/>
            <person name="Ignatov A.N."/>
            <person name="Ravin N.V."/>
        </authorList>
    </citation>
    <scope>NUCLEOTIDE SEQUENCE [LARGE SCALE GENOMIC DNA]</scope>
    <source>
        <strain evidence="11">F-4157</strain>
    </source>
</reference>
<keyword evidence="3" id="KW-0862">Zinc</keyword>
<dbReference type="PROSITE" id="PS50048">
    <property type="entry name" value="ZN2_CY6_FUNGAL_2"/>
    <property type="match status" value="1"/>
</dbReference>
<proteinExistence type="predicted"/>
<sequence length="633" mass="71000">MSSRKRISQACRPCGVKKIKCDGGAPVCGPCQRRNDECSYGISKRGHFPRKLIDESPSNIPRENLSTGTPPPFQLSSEGNRPPGTYFQNDTQSIQQGSIRQTTSLATSLSSQRKDGFKKSSNAFSVEVSKRLFQTYFDCIHPLWPILYKPMYTSFDYTYPSPSIPNVLASAMFAIAACVDRHQPFRQAFDDAHVTSAAEPHFYFEEALSLLQRSNGSNDKTLKNAFTPSIVNCQTLTILALQQHGVAEYSRAALFCGLASSMAIELRLHRPHESDDPQSEIRYRLWWNLFILEKMISCEMGRPVMLRVEETDTPHPSTSEADEFELLPTTMKRQSTPNVHTAGKMRTLSVLVTTIKLVVIMERLSREIYGLFSRRAIRDNRVFGETKRMEIWSAFQKWEESIEASPLRLDLSNNLTSVPGVVTNYVVMHSGTILLHRPFIARWISNPANTNNSADPLKVCLNSANAICNILEKYFDDFHGLPCDMVFSIFTAASTLLHQTKQPDGGDNAELQRRLKMCIHWLSVLGRSWKSAGARQQLLVDLSAMPQDVNMTTLANAAAAVDAQESTASQLLSEQASTHAQNATVEATSGIAKPMAVADDWEFLREFGDSSDEFYVLDEELRVLLESDEQWKL</sequence>